<keyword evidence="1" id="KW-1133">Transmembrane helix</keyword>
<organism evidence="2 3">
    <name type="scientific">Phyllostomus discolor</name>
    <name type="common">pale spear-nosed bat</name>
    <dbReference type="NCBI Taxonomy" id="89673"/>
    <lineage>
        <taxon>Eukaryota</taxon>
        <taxon>Metazoa</taxon>
        <taxon>Chordata</taxon>
        <taxon>Craniata</taxon>
        <taxon>Vertebrata</taxon>
        <taxon>Euteleostomi</taxon>
        <taxon>Mammalia</taxon>
        <taxon>Eutheria</taxon>
        <taxon>Laurasiatheria</taxon>
        <taxon>Chiroptera</taxon>
        <taxon>Yangochiroptera</taxon>
        <taxon>Phyllostomidae</taxon>
        <taxon>Phyllostominae</taxon>
        <taxon>Phyllostomus</taxon>
    </lineage>
</organism>
<protein>
    <submittedName>
        <fullName evidence="2">Uncharacterized protein</fullName>
    </submittedName>
</protein>
<proteinExistence type="predicted"/>
<dbReference type="AlphaFoldDB" id="A0A834D6C7"/>
<dbReference type="Proteomes" id="UP000664940">
    <property type="component" value="Unassembled WGS sequence"/>
</dbReference>
<keyword evidence="1" id="KW-0812">Transmembrane</keyword>
<sequence>MNNIHRCCTCIPTPSIYRYQSHIYASILTVGLALVIFSVLAFMFISVIVCTFFLVCVFLSDSGITAVFISKDECGGFVVSLLLKEVVWGFCSRCVESRSPVSSPGLSSFTSWAGGRVFWVLSLFPLHQLFYRSRSLLVFVT</sequence>
<evidence type="ECO:0000256" key="1">
    <source>
        <dbReference type="SAM" id="Phobius"/>
    </source>
</evidence>
<gene>
    <name evidence="2" type="ORF">HJG60_009589</name>
</gene>
<accession>A0A834D6C7</accession>
<dbReference type="EMBL" id="JABVXQ010000016">
    <property type="protein sequence ID" value="KAF6073465.1"/>
    <property type="molecule type" value="Genomic_DNA"/>
</dbReference>
<comment type="caution">
    <text evidence="2">The sequence shown here is derived from an EMBL/GenBank/DDBJ whole genome shotgun (WGS) entry which is preliminary data.</text>
</comment>
<reference evidence="2 3" key="1">
    <citation type="journal article" date="2020" name="Nature">
        <title>Six reference-quality genomes reveal evolution of bat adaptations.</title>
        <authorList>
            <person name="Jebb D."/>
            <person name="Huang Z."/>
            <person name="Pippel M."/>
            <person name="Hughes G.M."/>
            <person name="Lavrichenko K."/>
            <person name="Devanna P."/>
            <person name="Winkler S."/>
            <person name="Jermiin L.S."/>
            <person name="Skirmuntt E.C."/>
            <person name="Katzourakis A."/>
            <person name="Burkitt-Gray L."/>
            <person name="Ray D.A."/>
            <person name="Sullivan K.A.M."/>
            <person name="Roscito J.G."/>
            <person name="Kirilenko B.M."/>
            <person name="Davalos L.M."/>
            <person name="Corthals A.P."/>
            <person name="Power M.L."/>
            <person name="Jones G."/>
            <person name="Ransome R.D."/>
            <person name="Dechmann D.K.N."/>
            <person name="Locatelli A.G."/>
            <person name="Puechmaille S.J."/>
            <person name="Fedrigo O."/>
            <person name="Jarvis E.D."/>
            <person name="Hiller M."/>
            <person name="Vernes S.C."/>
            <person name="Myers E.W."/>
            <person name="Teeling E.C."/>
        </authorList>
    </citation>
    <scope>NUCLEOTIDE SEQUENCE [LARGE SCALE GENOMIC DNA]</scope>
    <source>
        <strain evidence="2">Bat1K_MPI-CBG_1</strain>
    </source>
</reference>
<evidence type="ECO:0000313" key="3">
    <source>
        <dbReference type="Proteomes" id="UP000664940"/>
    </source>
</evidence>
<keyword evidence="1" id="KW-0472">Membrane</keyword>
<feature type="transmembrane region" description="Helical" evidence="1">
    <location>
        <begin position="27"/>
        <end position="60"/>
    </location>
</feature>
<evidence type="ECO:0000313" key="2">
    <source>
        <dbReference type="EMBL" id="KAF6073465.1"/>
    </source>
</evidence>
<name>A0A834D6C7_9CHIR</name>